<organism evidence="1 2">
    <name type="scientific">Vibrio sagamiensis NBRC 104589</name>
    <dbReference type="NCBI Taxonomy" id="1219064"/>
    <lineage>
        <taxon>Bacteria</taxon>
        <taxon>Pseudomonadati</taxon>
        <taxon>Pseudomonadota</taxon>
        <taxon>Gammaproteobacteria</taxon>
        <taxon>Vibrionales</taxon>
        <taxon>Vibrionaceae</taxon>
        <taxon>Vibrio</taxon>
    </lineage>
</organism>
<name>A0A511QG28_9VIBR</name>
<gene>
    <name evidence="1" type="ORF">VSA01S_22180</name>
</gene>
<dbReference type="Proteomes" id="UP000321922">
    <property type="component" value="Unassembled WGS sequence"/>
</dbReference>
<proteinExistence type="predicted"/>
<dbReference type="OrthoDB" id="5864491at2"/>
<reference evidence="1 2" key="1">
    <citation type="submission" date="2019-07" db="EMBL/GenBank/DDBJ databases">
        <title>Whole genome shotgun sequence of Vibrio sagamiensis NBRC 104589.</title>
        <authorList>
            <person name="Hosoyama A."/>
            <person name="Uohara A."/>
            <person name="Ohji S."/>
            <person name="Ichikawa N."/>
        </authorList>
    </citation>
    <scope>NUCLEOTIDE SEQUENCE [LARGE SCALE GENOMIC DNA]</scope>
    <source>
        <strain evidence="1 2">NBRC 104589</strain>
    </source>
</reference>
<comment type="caution">
    <text evidence="1">The sequence shown here is derived from an EMBL/GenBank/DDBJ whole genome shotgun (WGS) entry which is preliminary data.</text>
</comment>
<sequence length="246" mass="28059">MIDMQGILSEYLPLQLINFGDVYAPENHPEAWLDEYDFSWRPIVDGNESEPQIYLGDTPMRFSVEEKRHNKASHIKQELGDRLLRLPPVSSCWGSGSLMLYSELADKLTFTPILGVTKTPATLVDAAGDEREGFTALSFHKIFFHQRVNLRLAGVPIQQRPIIRILLKGNSDTYLVHKSILDDWQKAGVETVCYDIKESHQSFNFLCNLKMYYGSVASLDYGNLDDFQNGKNPLLDGYFLFDDDNN</sequence>
<dbReference type="EMBL" id="BJXJ01000020">
    <property type="protein sequence ID" value="GEM76106.1"/>
    <property type="molecule type" value="Genomic_DNA"/>
</dbReference>
<accession>A0A511QG28</accession>
<dbReference type="AlphaFoldDB" id="A0A511QG28"/>
<keyword evidence="2" id="KW-1185">Reference proteome</keyword>
<evidence type="ECO:0000313" key="1">
    <source>
        <dbReference type="EMBL" id="GEM76106.1"/>
    </source>
</evidence>
<dbReference type="RefSeq" id="WP_039982234.1">
    <property type="nucleotide sequence ID" value="NZ_BAOJ01000098.1"/>
</dbReference>
<protein>
    <submittedName>
        <fullName evidence="1">Uncharacterized protein</fullName>
    </submittedName>
</protein>
<evidence type="ECO:0000313" key="2">
    <source>
        <dbReference type="Proteomes" id="UP000321922"/>
    </source>
</evidence>